<dbReference type="FunFam" id="3.20.20.300:FF:000004">
    <property type="entry name" value="probable beta-D-xylosidase 7"/>
    <property type="match status" value="1"/>
</dbReference>
<dbReference type="SUPFAM" id="SSF52279">
    <property type="entry name" value="Beta-D-glucan exohydrolase, C-terminal domain"/>
    <property type="match status" value="1"/>
</dbReference>
<sequence length="866" mass="91162">MSSKKGSFFPKKMRRNKKKREREEIFFPLHNQPPSSSPAVVATCGAACSLHITAHSPAAPFPQAHCRFPPPSHPPPPAMRRLLLFAALMLASAPAPMARARSAFACAPGGPASSLPFCRRSLPLRARARDFVSRLTRAEKVRLLVNNAAGVPRLGVAGYEWWSEALHGVSDTGPGVKFGGAFPGATAFPQVIGTAAALNASLWELIGRAVSDEARAMYNGGQAGLTFWSPNVNIFRDPRWGRGQETPGEDPAVSARYAAAYVRGLQQASPSGDSLKLAACCKHFTAYDLDRWGGTDRFHFNAIVAAQDLEDTFNVPFRACVANGNAASVMCSYNQVNGVPTCADEGFLKGTIRGKWGLDGYIVSDCDSVDVFFRDQHYTRTTEDAVAATLRAGLDLDCGPFLAQYTESAVAKGKVSDADVDAALANTVAVQMRLGMFDGDPAAGPFGHLGPKDVCTPAHQELALEAARQGVVLLKNVKGKHRGGVLPLRPATHRTVAVVGPHAEATVAMIGNYAGKPCRYTTPLQGVAGYVRQAVHAAGCTDVACAGTRQPIAAAVDAARRSDATVIVAGLDQKVEAEGLDRSTLLLPGRQAELISAVAKESKGPVVLVLMSGGPIDIAFAQNDPRIAAILWVGYPGQAGGQAIADVIFGHHNPGGKLPVTWYPEDYLRKAPMTNMAMRANPGSGYPGRTYRFYTGPTILPFGHGLSYTQFTHSLAHAPEKLTVQLTGGHASAAAASSSFPNATRSAGAVRVAHARCEGLTVPVHVDVRNAGDRDGAHTVLVYHSPPSAPGAGGVAGAPARQLVAFEKVHVPAGGVARVEMGVDVCEGMSVADRDGVRRIPVGEHSLMIGELTHTVTLGVEQLGGV</sequence>
<dbReference type="GO" id="GO:0009044">
    <property type="term" value="F:xylan 1,4-beta-xylosidase activity"/>
    <property type="evidence" value="ECO:0007669"/>
    <property type="project" value="InterPro"/>
</dbReference>
<keyword evidence="3" id="KW-0732">Signal</keyword>
<dbReference type="EMBL" id="CM016559">
    <property type="protein sequence ID" value="TKW02384.1"/>
    <property type="molecule type" value="Genomic_DNA"/>
</dbReference>
<feature type="compositionally biased region" description="Basic residues" evidence="7">
    <location>
        <begin position="11"/>
        <end position="20"/>
    </location>
</feature>
<evidence type="ECO:0000256" key="1">
    <source>
        <dbReference type="ARBA" id="ARBA00004613"/>
    </source>
</evidence>
<evidence type="ECO:0000256" key="3">
    <source>
        <dbReference type="ARBA" id="ARBA00022729"/>
    </source>
</evidence>
<keyword evidence="2" id="KW-0964">Secreted</keyword>
<evidence type="ECO:0000256" key="5">
    <source>
        <dbReference type="ARBA" id="ARBA00023180"/>
    </source>
</evidence>
<evidence type="ECO:0000256" key="2">
    <source>
        <dbReference type="ARBA" id="ARBA00022525"/>
    </source>
</evidence>
<feature type="region of interest" description="Disordered" evidence="7">
    <location>
        <begin position="1"/>
        <end position="20"/>
    </location>
</feature>
<dbReference type="InterPro" id="IPR036962">
    <property type="entry name" value="Glyco_hydro_3_N_sf"/>
</dbReference>
<feature type="domain" description="Fibronectin type III-like" evidence="8">
    <location>
        <begin position="778"/>
        <end position="853"/>
    </location>
</feature>
<dbReference type="AlphaFoldDB" id="A0A4U6TMA3"/>
<evidence type="ECO:0000259" key="8">
    <source>
        <dbReference type="SMART" id="SM01217"/>
    </source>
</evidence>
<dbReference type="Pfam" id="PF14310">
    <property type="entry name" value="Fn3-like"/>
    <property type="match status" value="1"/>
</dbReference>
<dbReference type="FunFam" id="3.40.50.1700:FF:000001">
    <property type="entry name" value="probable beta-D-xylosidase 2"/>
    <property type="match status" value="1"/>
</dbReference>
<evidence type="ECO:0000313" key="10">
    <source>
        <dbReference type="Proteomes" id="UP000298652"/>
    </source>
</evidence>
<dbReference type="Gene3D" id="3.20.20.300">
    <property type="entry name" value="Glycoside hydrolase, family 3, N-terminal domain"/>
    <property type="match status" value="1"/>
</dbReference>
<dbReference type="Gene3D" id="3.40.50.1700">
    <property type="entry name" value="Glycoside hydrolase family 3 C-terminal domain"/>
    <property type="match status" value="1"/>
</dbReference>
<dbReference type="SMART" id="SM01217">
    <property type="entry name" value="Fn3_like"/>
    <property type="match status" value="1"/>
</dbReference>
<protein>
    <recommendedName>
        <fullName evidence="8">Fibronectin type III-like domain-containing protein</fullName>
    </recommendedName>
</protein>
<dbReference type="GO" id="GO:0045493">
    <property type="term" value="P:xylan catabolic process"/>
    <property type="evidence" value="ECO:0007669"/>
    <property type="project" value="InterPro"/>
</dbReference>
<dbReference type="PRINTS" id="PR00133">
    <property type="entry name" value="GLHYDRLASE3"/>
</dbReference>
<dbReference type="InterPro" id="IPR026891">
    <property type="entry name" value="Fn3-like"/>
</dbReference>
<dbReference type="InterPro" id="IPR036881">
    <property type="entry name" value="Glyco_hydro_3_C_sf"/>
</dbReference>
<keyword evidence="10" id="KW-1185">Reference proteome</keyword>
<dbReference type="Gene3D" id="2.60.40.10">
    <property type="entry name" value="Immunoglobulins"/>
    <property type="match status" value="1"/>
</dbReference>
<evidence type="ECO:0000256" key="6">
    <source>
        <dbReference type="ARBA" id="ARBA00023295"/>
    </source>
</evidence>
<dbReference type="GO" id="GO:0046556">
    <property type="term" value="F:alpha-L-arabinofuranosidase activity"/>
    <property type="evidence" value="ECO:0007669"/>
    <property type="project" value="TreeGrafter"/>
</dbReference>
<accession>A0A4U6TMA3</accession>
<dbReference type="Gramene" id="TKW02384">
    <property type="protein sequence ID" value="TKW02384"/>
    <property type="gene ID" value="SEVIR_8G240001v2"/>
</dbReference>
<dbReference type="InterPro" id="IPR001764">
    <property type="entry name" value="Glyco_hydro_3_N"/>
</dbReference>
<gene>
    <name evidence="9" type="ORF">SEVIR_8G240001v2</name>
</gene>
<dbReference type="Proteomes" id="UP000298652">
    <property type="component" value="Chromosome 8"/>
</dbReference>
<dbReference type="OMA" id="WTYLQPP"/>
<dbReference type="SUPFAM" id="SSF51445">
    <property type="entry name" value="(Trans)glycosidases"/>
    <property type="match status" value="1"/>
</dbReference>
<dbReference type="InterPro" id="IPR017853">
    <property type="entry name" value="GH"/>
</dbReference>
<reference evidence="9" key="1">
    <citation type="submission" date="2019-03" db="EMBL/GenBank/DDBJ databases">
        <title>WGS assembly of Setaria viridis.</title>
        <authorList>
            <person name="Huang P."/>
            <person name="Jenkins J."/>
            <person name="Grimwood J."/>
            <person name="Barry K."/>
            <person name="Healey A."/>
            <person name="Mamidi S."/>
            <person name="Sreedasyam A."/>
            <person name="Shu S."/>
            <person name="Feldman M."/>
            <person name="Wu J."/>
            <person name="Yu Y."/>
            <person name="Chen C."/>
            <person name="Johnson J."/>
            <person name="Rokhsar D."/>
            <person name="Baxter I."/>
            <person name="Schmutz J."/>
            <person name="Brutnell T."/>
            <person name="Kellogg E."/>
        </authorList>
    </citation>
    <scope>NUCLEOTIDE SEQUENCE [LARGE SCALE GENOMIC DNA]</scope>
</reference>
<dbReference type="PANTHER" id="PTHR42721">
    <property type="entry name" value="SUGAR HYDROLASE-RELATED"/>
    <property type="match status" value="1"/>
</dbReference>
<dbReference type="GO" id="GO:0005576">
    <property type="term" value="C:extracellular region"/>
    <property type="evidence" value="ECO:0007669"/>
    <property type="project" value="UniProtKB-SubCell"/>
</dbReference>
<evidence type="ECO:0000256" key="4">
    <source>
        <dbReference type="ARBA" id="ARBA00022801"/>
    </source>
</evidence>
<keyword evidence="6" id="KW-0326">Glycosidase</keyword>
<evidence type="ECO:0000313" key="9">
    <source>
        <dbReference type="EMBL" id="TKW02384.1"/>
    </source>
</evidence>
<keyword evidence="5" id="KW-0325">Glycoprotein</keyword>
<dbReference type="InterPro" id="IPR013783">
    <property type="entry name" value="Ig-like_fold"/>
</dbReference>
<organism evidence="9 10">
    <name type="scientific">Setaria viridis</name>
    <name type="common">Green bristlegrass</name>
    <name type="synonym">Setaria italica subsp. viridis</name>
    <dbReference type="NCBI Taxonomy" id="4556"/>
    <lineage>
        <taxon>Eukaryota</taxon>
        <taxon>Viridiplantae</taxon>
        <taxon>Streptophyta</taxon>
        <taxon>Embryophyta</taxon>
        <taxon>Tracheophyta</taxon>
        <taxon>Spermatophyta</taxon>
        <taxon>Magnoliopsida</taxon>
        <taxon>Liliopsida</taxon>
        <taxon>Poales</taxon>
        <taxon>Poaceae</taxon>
        <taxon>PACMAD clade</taxon>
        <taxon>Panicoideae</taxon>
        <taxon>Panicodae</taxon>
        <taxon>Paniceae</taxon>
        <taxon>Cenchrinae</taxon>
        <taxon>Setaria</taxon>
    </lineage>
</organism>
<comment type="subcellular location">
    <subcellularLocation>
        <location evidence="1">Secreted</location>
    </subcellularLocation>
</comment>
<keyword evidence="4" id="KW-0378">Hydrolase</keyword>
<proteinExistence type="predicted"/>
<evidence type="ECO:0000256" key="7">
    <source>
        <dbReference type="SAM" id="MobiDB-lite"/>
    </source>
</evidence>
<dbReference type="PANTHER" id="PTHR42721:SF45">
    <property type="entry name" value="BETA-D-XYLOSIDASE 2-RELATED"/>
    <property type="match status" value="1"/>
</dbReference>
<dbReference type="Pfam" id="PF00933">
    <property type="entry name" value="Glyco_hydro_3"/>
    <property type="match status" value="1"/>
</dbReference>
<dbReference type="InterPro" id="IPR002772">
    <property type="entry name" value="Glyco_hydro_3_C"/>
</dbReference>
<dbReference type="InterPro" id="IPR044993">
    <property type="entry name" value="BXL"/>
</dbReference>
<name>A0A4U6TMA3_SETVI</name>
<dbReference type="Pfam" id="PF01915">
    <property type="entry name" value="Glyco_hydro_3_C"/>
    <property type="match status" value="1"/>
</dbReference>
<dbReference type="GO" id="GO:0031222">
    <property type="term" value="P:arabinan catabolic process"/>
    <property type="evidence" value="ECO:0007669"/>
    <property type="project" value="TreeGrafter"/>
</dbReference>